<dbReference type="InterPro" id="IPR005625">
    <property type="entry name" value="PepSY-ass_TM"/>
</dbReference>
<accession>A0ABN6VMX4</accession>
<keyword evidence="1" id="KW-1133">Transmembrane helix</keyword>
<dbReference type="Proteomes" id="UP001317629">
    <property type="component" value="Plasmid pSS37A-Re-1"/>
</dbReference>
<feature type="transmembrane region" description="Helical" evidence="1">
    <location>
        <begin position="177"/>
        <end position="205"/>
    </location>
</feature>
<geneLocation type="plasmid" evidence="2 3">
    <name>pSS37A-Re-1</name>
</geneLocation>
<reference evidence="2 3" key="1">
    <citation type="journal article" date="2023" name="Int. J. Syst. Evol. Microbiol.">
        <title>Methylocystis iwaonis sp. nov., a type II methane-oxidizing bacterium from surface soil of a rice paddy field in Japan, and emended description of the genus Methylocystis (ex Whittenbury et al. 1970) Bowman et al. 1993.</title>
        <authorList>
            <person name="Kaise H."/>
            <person name="Sawadogo J.B."/>
            <person name="Alam M.S."/>
            <person name="Ueno C."/>
            <person name="Dianou D."/>
            <person name="Shinjo R."/>
            <person name="Asakawa S."/>
        </authorList>
    </citation>
    <scope>NUCLEOTIDE SEQUENCE [LARGE SCALE GENOMIC DNA]</scope>
    <source>
        <strain evidence="2 3">SS37A-Re</strain>
    </source>
</reference>
<dbReference type="RefSeq" id="WP_281932288.1">
    <property type="nucleotide sequence ID" value="NZ_AP027143.1"/>
</dbReference>
<dbReference type="Pfam" id="PF03929">
    <property type="entry name" value="PepSY_TM"/>
    <property type="match status" value="1"/>
</dbReference>
<evidence type="ECO:0000256" key="1">
    <source>
        <dbReference type="SAM" id="Phobius"/>
    </source>
</evidence>
<keyword evidence="1" id="KW-0812">Transmembrane</keyword>
<keyword evidence="2" id="KW-0614">Plasmid</keyword>
<keyword evidence="3" id="KW-1185">Reference proteome</keyword>
<organism evidence="2 3">
    <name type="scientific">Methylocystis iwaonis</name>
    <dbReference type="NCBI Taxonomy" id="2885079"/>
    <lineage>
        <taxon>Bacteria</taxon>
        <taxon>Pseudomonadati</taxon>
        <taxon>Pseudomonadota</taxon>
        <taxon>Alphaproteobacteria</taxon>
        <taxon>Hyphomicrobiales</taxon>
        <taxon>Methylocystaceae</taxon>
        <taxon>Methylocystis</taxon>
    </lineage>
</organism>
<name>A0ABN6VMX4_9HYPH</name>
<dbReference type="EMBL" id="AP027143">
    <property type="protein sequence ID" value="BDV36016.1"/>
    <property type="molecule type" value="Genomic_DNA"/>
</dbReference>
<feature type="transmembrane region" description="Helical" evidence="1">
    <location>
        <begin position="327"/>
        <end position="351"/>
    </location>
</feature>
<evidence type="ECO:0000313" key="3">
    <source>
        <dbReference type="Proteomes" id="UP001317629"/>
    </source>
</evidence>
<dbReference type="PANTHER" id="PTHR34219">
    <property type="entry name" value="IRON-REGULATED INNER MEMBRANE PROTEIN-RELATED"/>
    <property type="match status" value="1"/>
</dbReference>
<evidence type="ECO:0000313" key="2">
    <source>
        <dbReference type="EMBL" id="BDV36016.1"/>
    </source>
</evidence>
<protein>
    <submittedName>
        <fullName evidence="2">Membrane protein</fullName>
    </submittedName>
</protein>
<gene>
    <name evidence="2" type="ORF">SS37A_35460</name>
</gene>
<proteinExistence type="predicted"/>
<feature type="transmembrane region" description="Helical" evidence="1">
    <location>
        <begin position="136"/>
        <end position="156"/>
    </location>
</feature>
<sequence length="380" mass="41473">MLLHRWIGLVAGALLVLIGLTGSFNVFYREIDAALNPALYNPLGSERNVTAAEAMQAAAAADPAPITSIIAPDTTWPVWIAIHAHGKGPHSDLWTTMIDPSNGAVLGRRDYTNAFVFTIYRLHSSLLLREWWGRELVGVLGLCLLCSALSGLYLWWPRPGRVWRSMSLRKGVSPQRFVVDIHNAAGAWTLPALAMIAATGVGIVFPDVMRPVIGLISIATPYPSPKVATPLDKNARKLSADQILERARAAQPGANIALLNPPTESRNTWRVLFRPAGADPALRSRGAIWLDPWTGDIVHARTSDVMSAGDRYVTEQLWLHNGATFGAIGRLAAFVSGFAPLVLFVTGFVMWRNKRRARRLANSNSRQRVSGNLGSLPDML</sequence>
<keyword evidence="1" id="KW-0472">Membrane</keyword>